<accession>A9IRF9</accession>
<evidence type="ECO:0000313" key="1">
    <source>
        <dbReference type="EMBL" id="CAP43170.1"/>
    </source>
</evidence>
<evidence type="ECO:0000313" key="2">
    <source>
        <dbReference type="Proteomes" id="UP000001225"/>
    </source>
</evidence>
<dbReference type="EMBL" id="AM902716">
    <property type="protein sequence ID" value="CAP43170.1"/>
    <property type="molecule type" value="Genomic_DNA"/>
</dbReference>
<reference evidence="1 2" key="1">
    <citation type="journal article" date="2008" name="BMC Genomics">
        <title>The missing link: Bordetella petrii is endowed with both the metabolic versatility of environmental bacteria and virulence traits of pathogenic Bordetellae.</title>
        <authorList>
            <person name="Gross R."/>
            <person name="Guzman C.A."/>
            <person name="Sebaihia M."/>
            <person name="Martins Dos Santos V.A."/>
            <person name="Pieper D.H."/>
            <person name="Koebnik R."/>
            <person name="Lechner M."/>
            <person name="Bartels D."/>
            <person name="Buhrmester J."/>
            <person name="Choudhuri J.V."/>
            <person name="Ebensen T."/>
            <person name="Gaigalat L."/>
            <person name="Herrmann S."/>
            <person name="Khachane A.N."/>
            <person name="Larisch C."/>
            <person name="Link S."/>
            <person name="Linke B."/>
            <person name="Meyer F."/>
            <person name="Mormann S."/>
            <person name="Nakunst D."/>
            <person name="Rueckert C."/>
            <person name="Schneiker-Bekel S."/>
            <person name="Schulze K."/>
            <person name="Vorhoelter F.J."/>
            <person name="Yevsa T."/>
            <person name="Engle J.T."/>
            <person name="Goldman W.E."/>
            <person name="Puehler A."/>
            <person name="Goebel U.B."/>
            <person name="Goesmann A."/>
            <person name="Bloecker H."/>
            <person name="Kaiser O."/>
            <person name="Martinez-Arias R."/>
        </authorList>
    </citation>
    <scope>NUCLEOTIDE SEQUENCE [LARGE SCALE GENOMIC DNA]</scope>
    <source>
        <strain evidence="2">ATCC BAA-461 / DSM 12804 / CCUG 43448 / CIP 107267 / Se-1111R</strain>
    </source>
</reference>
<organism evidence="1 2">
    <name type="scientific">Bordetella petrii (strain ATCC BAA-461 / DSM 12804 / CCUG 43448 / CIP 107267 / Se-1111R)</name>
    <dbReference type="NCBI Taxonomy" id="340100"/>
    <lineage>
        <taxon>Bacteria</taxon>
        <taxon>Pseudomonadati</taxon>
        <taxon>Pseudomonadota</taxon>
        <taxon>Betaproteobacteria</taxon>
        <taxon>Burkholderiales</taxon>
        <taxon>Alcaligenaceae</taxon>
        <taxon>Bordetella</taxon>
    </lineage>
</organism>
<dbReference type="KEGG" id="bpt:Bpet2828"/>
<keyword evidence="2" id="KW-1185">Reference proteome</keyword>
<proteinExistence type="predicted"/>
<protein>
    <submittedName>
        <fullName evidence="1">Uncharacterized protein</fullName>
    </submittedName>
</protein>
<sequence length="85" mass="9611">MIVVGRNGGMNLASLVHAMQYFAYRLQETGDTLMKTAPCARRPAGRFARFRGSAGGIFHDLLLEKNEREPRQFILDLKLLPHNII</sequence>
<dbReference type="STRING" id="94624.Bpet2828"/>
<dbReference type="Proteomes" id="UP000001225">
    <property type="component" value="Chromosome"/>
</dbReference>
<name>A9IRF9_BORPD</name>
<gene>
    <name evidence="1" type="ordered locus">Bpet2828</name>
</gene>
<dbReference type="AlphaFoldDB" id="A9IRF9"/>